<dbReference type="Gene3D" id="3.50.50.60">
    <property type="entry name" value="FAD/NAD(P)-binding domain"/>
    <property type="match status" value="1"/>
</dbReference>
<feature type="region of interest" description="Disordered" evidence="6">
    <location>
        <begin position="463"/>
        <end position="502"/>
    </location>
</feature>
<reference evidence="9 10" key="1">
    <citation type="submission" date="2016-02" db="EMBL/GenBank/DDBJ databases">
        <authorList>
            <person name="Wen L."/>
            <person name="He K."/>
            <person name="Yang H."/>
        </authorList>
    </citation>
    <scope>NUCLEOTIDE SEQUENCE [LARGE SCALE GENOMIC DNA]</scope>
    <source>
        <strain evidence="9 10">CMW7778B</strain>
    </source>
</reference>
<dbReference type="GO" id="GO:0000104">
    <property type="term" value="F:succinate dehydrogenase activity"/>
    <property type="evidence" value="ECO:0007669"/>
    <property type="project" value="TreeGrafter"/>
</dbReference>
<dbReference type="Pfam" id="PF00890">
    <property type="entry name" value="FAD_binding_2"/>
    <property type="match status" value="1"/>
</dbReference>
<dbReference type="InterPro" id="IPR037099">
    <property type="entry name" value="Fum_R/Succ_DH_flav-like_C_sf"/>
</dbReference>
<protein>
    <submittedName>
        <fullName evidence="9">FAD binding domain protein</fullName>
    </submittedName>
</protein>
<dbReference type="InterPro" id="IPR027477">
    <property type="entry name" value="Succ_DH/fumarate_Rdtase_cat_sf"/>
</dbReference>
<dbReference type="SUPFAM" id="SSF46977">
    <property type="entry name" value="Succinate dehydrogenase/fumarate reductase flavoprotein C-terminal domain"/>
    <property type="match status" value="1"/>
</dbReference>
<dbReference type="GO" id="GO:0009061">
    <property type="term" value="P:anaerobic respiration"/>
    <property type="evidence" value="ECO:0007669"/>
    <property type="project" value="TreeGrafter"/>
</dbReference>
<evidence type="ECO:0000256" key="5">
    <source>
        <dbReference type="PIRSR" id="PIRSR000171-1"/>
    </source>
</evidence>
<dbReference type="SUPFAM" id="SSF56425">
    <property type="entry name" value="Succinate dehydrogenase/fumarate reductase flavoprotein, catalytic domain"/>
    <property type="match status" value="1"/>
</dbReference>
<accession>A0A135ZAA8</accession>
<feature type="active site" description="Proton acceptor" evidence="5">
    <location>
        <position position="314"/>
    </location>
</feature>
<dbReference type="GO" id="GO:0050660">
    <property type="term" value="F:flavin adenine dinucleotide binding"/>
    <property type="evidence" value="ECO:0007669"/>
    <property type="project" value="TreeGrafter"/>
</dbReference>
<dbReference type="EMBL" id="LSRC01000012">
    <property type="protein sequence ID" value="KXI18591.1"/>
    <property type="molecule type" value="Genomic_DNA"/>
</dbReference>
<dbReference type="Gene3D" id="1.20.58.100">
    <property type="entry name" value="Fumarate reductase/succinate dehydrogenase flavoprotein-like, C-terminal domain"/>
    <property type="match status" value="1"/>
</dbReference>
<dbReference type="PANTHER" id="PTHR11632:SF51">
    <property type="entry name" value="SUCCINATE DEHYDROGENASE [UBIQUINONE] FLAVOPROTEIN SUBUNIT, MITOCHONDRIAL"/>
    <property type="match status" value="1"/>
</dbReference>
<feature type="domain" description="FAD-dependent oxidoreductase 2 FAD-binding" evidence="7">
    <location>
        <begin position="25"/>
        <end position="437"/>
    </location>
</feature>
<dbReference type="GO" id="GO:0033765">
    <property type="term" value="F:steroid dehydrogenase activity, acting on the CH-CH group of donors"/>
    <property type="evidence" value="ECO:0007669"/>
    <property type="project" value="UniProtKB-ARBA"/>
</dbReference>
<dbReference type="RefSeq" id="WP_075523259.1">
    <property type="nucleotide sequence ID" value="NZ_KQ961853.1"/>
</dbReference>
<comment type="caution">
    <text evidence="9">The sequence shown here is derived from an EMBL/GenBank/DDBJ whole genome shotgun (WGS) entry which is preliminary data.</text>
</comment>
<dbReference type="InterPro" id="IPR036188">
    <property type="entry name" value="FAD/NAD-bd_sf"/>
</dbReference>
<evidence type="ECO:0000256" key="4">
    <source>
        <dbReference type="ARBA" id="ARBA00023002"/>
    </source>
</evidence>
<dbReference type="PATRIC" id="fig|2702.101.peg.355"/>
<dbReference type="Pfam" id="PF02910">
    <property type="entry name" value="Succ_DH_flav_C"/>
    <property type="match status" value="1"/>
</dbReference>
<name>A0A135ZAA8_GARVA</name>
<dbReference type="Gene3D" id="3.90.700.10">
    <property type="entry name" value="Succinate dehydrogenase/fumarate reductase flavoprotein, catalytic domain"/>
    <property type="match status" value="1"/>
</dbReference>
<dbReference type="InterPro" id="IPR015939">
    <property type="entry name" value="Fum_Rdtase/Succ_DH_flav-like_C"/>
</dbReference>
<dbReference type="InterPro" id="IPR030664">
    <property type="entry name" value="SdhA/FrdA/AprA"/>
</dbReference>
<dbReference type="InterPro" id="IPR003953">
    <property type="entry name" value="FAD-dep_OxRdtase_2_FAD-bd"/>
</dbReference>
<dbReference type="GO" id="GO:0009055">
    <property type="term" value="F:electron transfer activity"/>
    <property type="evidence" value="ECO:0007669"/>
    <property type="project" value="TreeGrafter"/>
</dbReference>
<evidence type="ECO:0000256" key="6">
    <source>
        <dbReference type="SAM" id="MobiDB-lite"/>
    </source>
</evidence>
<dbReference type="SUPFAM" id="SSF51905">
    <property type="entry name" value="FAD/NAD(P)-binding domain"/>
    <property type="match status" value="1"/>
</dbReference>
<gene>
    <name evidence="9" type="ORF">HMPREF3230_00366</name>
</gene>
<sequence length="700" mass="77301">MPSTLSEQSTTNKSSYPNIKSLQCDVVIIGSGAAGLSAAIGIVKSDSYKKLTENGKKPSVLVISKLQALRAHTGSAEGGIAASLSNIDQDYWQWHYYDTVHGGDWLSDQDAAKILAKEASKTVIQLEHYGVAFSRTNDGHIAQRNFGGHTSKFGQKPIRRAAYAADRIGHQILYSLWQQCVAENINFAEECYVTDIAINHESNRVEGIVAYNESNGNILSISTKSLLIATGGAGRLFSTTSNSWDLTGDGMALALKAGLQLEDCEFIQFHPTGLSHTGILISEAARSEGGILRNSKNEAFMKNYDSIHSDLAPRDVVSRAIISEIDAGRGVEDTHSDNLSKDCVWLDMTNIQKDHMKEVLPQVLETIEKYGNYDPSHDFIPIKPTAHYTMGGIPISLNGEVYKWDGNQKSVIQGLYASGECSCVGVHGANRLGGNSLLEACLFGTKAGISIANSIKTSQIDSKNNLQNNTTDSLNDNSSYNSSDNSTDNYLQTNTQTNNELNNINFETENTENTENTHEINKSSNEVLKNLTFKRANIIRHMLSETKDKTINNTVENTEQSTESNPYALFTQLGKVMEHAIAVRCSEKTILEALNSISEIEKNARELKPRDTSLIFNQEMTTIYELQNMITLSKAILYASLNRHESRGSFTRLDYPNHNNAILPQHSFIDNQNKIYNKPVNIIDFQPNIDATKIILQNIK</sequence>
<dbReference type="Proteomes" id="UP000070505">
    <property type="component" value="Unassembled WGS sequence"/>
</dbReference>
<dbReference type="AlphaFoldDB" id="A0A135ZAA8"/>
<dbReference type="PIRSF" id="PIRSF000171">
    <property type="entry name" value="SDHA_APRA_LASPO"/>
    <property type="match status" value="1"/>
</dbReference>
<proteinExistence type="predicted"/>
<feature type="domain" description="Fumarate reductase/succinate dehydrogenase flavoprotein-like C-terminal" evidence="8">
    <location>
        <begin position="572"/>
        <end position="687"/>
    </location>
</feature>
<comment type="cofactor">
    <cofactor evidence="1">
        <name>FAD</name>
        <dbReference type="ChEBI" id="CHEBI:57692"/>
    </cofactor>
</comment>
<evidence type="ECO:0000313" key="9">
    <source>
        <dbReference type="EMBL" id="KXI18591.1"/>
    </source>
</evidence>
<feature type="compositionally biased region" description="Low complexity" evidence="6">
    <location>
        <begin position="464"/>
        <end position="502"/>
    </location>
</feature>
<evidence type="ECO:0000256" key="2">
    <source>
        <dbReference type="ARBA" id="ARBA00022630"/>
    </source>
</evidence>
<evidence type="ECO:0000259" key="8">
    <source>
        <dbReference type="Pfam" id="PF02910"/>
    </source>
</evidence>
<keyword evidence="4" id="KW-0560">Oxidoreductase</keyword>
<evidence type="ECO:0000256" key="3">
    <source>
        <dbReference type="ARBA" id="ARBA00022827"/>
    </source>
</evidence>
<keyword evidence="2" id="KW-0285">Flavoprotein</keyword>
<evidence type="ECO:0000313" key="10">
    <source>
        <dbReference type="Proteomes" id="UP000070505"/>
    </source>
</evidence>
<keyword evidence="3" id="KW-0274">FAD</keyword>
<organism evidence="9 10">
    <name type="scientific">Gardnerella vaginalis</name>
    <dbReference type="NCBI Taxonomy" id="2702"/>
    <lineage>
        <taxon>Bacteria</taxon>
        <taxon>Bacillati</taxon>
        <taxon>Actinomycetota</taxon>
        <taxon>Actinomycetes</taxon>
        <taxon>Bifidobacteriales</taxon>
        <taxon>Bifidobacteriaceae</taxon>
        <taxon>Gardnerella</taxon>
    </lineage>
</organism>
<evidence type="ECO:0000256" key="1">
    <source>
        <dbReference type="ARBA" id="ARBA00001974"/>
    </source>
</evidence>
<evidence type="ECO:0000259" key="7">
    <source>
        <dbReference type="Pfam" id="PF00890"/>
    </source>
</evidence>
<dbReference type="GO" id="GO:0005886">
    <property type="term" value="C:plasma membrane"/>
    <property type="evidence" value="ECO:0007669"/>
    <property type="project" value="TreeGrafter"/>
</dbReference>
<dbReference type="FunFam" id="3.90.700.10:FF:000005">
    <property type="entry name" value="Succinate dehydrogenase flavoprotein subunit"/>
    <property type="match status" value="1"/>
</dbReference>
<dbReference type="PANTHER" id="PTHR11632">
    <property type="entry name" value="SUCCINATE DEHYDROGENASE 2 FLAVOPROTEIN SUBUNIT"/>
    <property type="match status" value="1"/>
</dbReference>